<protein>
    <recommendedName>
        <fullName evidence="2">TETRATRICOPEPTIDE REPEAT FAMILY PROTEIN</fullName>
    </recommendedName>
</protein>
<dbReference type="InterPro" id="IPR050767">
    <property type="entry name" value="Sel1_AlgK"/>
</dbReference>
<dbReference type="PANTHER" id="PTHR11102:SF160">
    <property type="entry name" value="ERAD-ASSOCIATED E3 UBIQUITIN-PROTEIN LIGASE COMPONENT HRD3"/>
    <property type="match status" value="1"/>
</dbReference>
<name>A0A3B1BAJ6_9ZZZZ</name>
<dbReference type="Pfam" id="PF08238">
    <property type="entry name" value="Sel1"/>
    <property type="match status" value="1"/>
</dbReference>
<evidence type="ECO:0008006" key="2">
    <source>
        <dbReference type="Google" id="ProtNLM"/>
    </source>
</evidence>
<dbReference type="InterPro" id="IPR011990">
    <property type="entry name" value="TPR-like_helical_dom_sf"/>
</dbReference>
<dbReference type="SMART" id="SM00671">
    <property type="entry name" value="SEL1"/>
    <property type="match status" value="2"/>
</dbReference>
<proteinExistence type="predicted"/>
<reference evidence="1" key="1">
    <citation type="submission" date="2018-06" db="EMBL/GenBank/DDBJ databases">
        <authorList>
            <person name="Zhirakovskaya E."/>
        </authorList>
    </citation>
    <scope>NUCLEOTIDE SEQUENCE</scope>
</reference>
<dbReference type="AlphaFoldDB" id="A0A3B1BAJ6"/>
<dbReference type="SUPFAM" id="SSF81901">
    <property type="entry name" value="HCP-like"/>
    <property type="match status" value="1"/>
</dbReference>
<evidence type="ECO:0000313" key="1">
    <source>
        <dbReference type="EMBL" id="VAX15316.1"/>
    </source>
</evidence>
<dbReference type="PANTHER" id="PTHR11102">
    <property type="entry name" value="SEL-1-LIKE PROTEIN"/>
    <property type="match status" value="1"/>
</dbReference>
<dbReference type="Gene3D" id="1.25.40.10">
    <property type="entry name" value="Tetratricopeptide repeat domain"/>
    <property type="match status" value="1"/>
</dbReference>
<organism evidence="1">
    <name type="scientific">hydrothermal vent metagenome</name>
    <dbReference type="NCBI Taxonomy" id="652676"/>
    <lineage>
        <taxon>unclassified sequences</taxon>
        <taxon>metagenomes</taxon>
        <taxon>ecological metagenomes</taxon>
    </lineage>
</organism>
<dbReference type="EMBL" id="UOGC01000005">
    <property type="protein sequence ID" value="VAX15316.1"/>
    <property type="molecule type" value="Genomic_DNA"/>
</dbReference>
<sequence length="192" mass="21244">MKPYLLFKPAKRALGLYVVIPLLLMVIAPVWAFGGPVEDYEKGVKLYNDGDLNAGMAVLKKSAEAGYAPAQAYLGYLLDYAEFDDEAVLMYEAAAEQENPAGECGLGEMYTKGEGVEKDGDMAIYWFTKAAEQGYVQAIQSLLGIYRKGAFGFDPDPNLVTYWTEKLEAIKKTEALQKEKKKAADSKDKKKK</sequence>
<accession>A0A3B1BAJ6</accession>
<dbReference type="InterPro" id="IPR006597">
    <property type="entry name" value="Sel1-like"/>
</dbReference>
<gene>
    <name evidence="1" type="ORF">MNBD_NITROSPINAE01-994</name>
</gene>